<accession>C5LWL4</accession>
<name>C5LWL4_PERM5</name>
<gene>
    <name evidence="1" type="ORF">Pmar_PMAR012941</name>
</gene>
<protein>
    <submittedName>
        <fullName evidence="1">Uncharacterized protein</fullName>
    </submittedName>
</protein>
<sequence length="67" mass="7896">MARAFQDAIKFEPLPDISEDEADRAVLVLELEQYQTELDEGKCDDGRKQWLKEEIKEVKKLLNEMKK</sequence>
<organism evidence="2">
    <name type="scientific">Perkinsus marinus (strain ATCC 50983 / TXsc)</name>
    <dbReference type="NCBI Taxonomy" id="423536"/>
    <lineage>
        <taxon>Eukaryota</taxon>
        <taxon>Sar</taxon>
        <taxon>Alveolata</taxon>
        <taxon>Perkinsozoa</taxon>
        <taxon>Perkinsea</taxon>
        <taxon>Perkinsida</taxon>
        <taxon>Perkinsidae</taxon>
        <taxon>Perkinsus</taxon>
    </lineage>
</organism>
<dbReference type="OrthoDB" id="437309at2759"/>
<reference evidence="1 2" key="1">
    <citation type="submission" date="2008-07" db="EMBL/GenBank/DDBJ databases">
        <authorList>
            <person name="El-Sayed N."/>
            <person name="Caler E."/>
            <person name="Inman J."/>
            <person name="Amedeo P."/>
            <person name="Hass B."/>
            <person name="Wortman J."/>
        </authorList>
    </citation>
    <scope>NUCLEOTIDE SEQUENCE [LARGE SCALE GENOMIC DNA]</scope>
    <source>
        <strain evidence="2">ATCC 50983 / TXsc</strain>
    </source>
</reference>
<dbReference type="AlphaFoldDB" id="C5LWL4"/>
<evidence type="ECO:0000313" key="1">
    <source>
        <dbReference type="EMBL" id="EEQ98927.1"/>
    </source>
</evidence>
<evidence type="ECO:0000313" key="2">
    <source>
        <dbReference type="Proteomes" id="UP000007800"/>
    </source>
</evidence>
<keyword evidence="2" id="KW-1185">Reference proteome</keyword>
<dbReference type="Proteomes" id="UP000007800">
    <property type="component" value="Unassembled WGS sequence"/>
</dbReference>
<dbReference type="EMBL" id="GG686192">
    <property type="protein sequence ID" value="EEQ98927.1"/>
    <property type="molecule type" value="Genomic_DNA"/>
</dbReference>
<dbReference type="InParanoid" id="C5LWL4"/>
<dbReference type="GeneID" id="9063212"/>
<dbReference type="RefSeq" id="XP_002766210.1">
    <property type="nucleotide sequence ID" value="XM_002766164.1"/>
</dbReference>
<proteinExistence type="predicted"/>